<name>A0A157QP48_9BORD</name>
<dbReference type="RefSeq" id="WP_066417149.1">
    <property type="nucleotide sequence ID" value="NZ_FKBS01000025.1"/>
</dbReference>
<evidence type="ECO:0000256" key="1">
    <source>
        <dbReference type="SAM" id="MobiDB-lite"/>
    </source>
</evidence>
<dbReference type="OrthoDB" id="6402405at2"/>
<reference evidence="2 3" key="1">
    <citation type="submission" date="2016-03" db="EMBL/GenBank/DDBJ databases">
        <authorList>
            <consortium name="Pathogen Informatics"/>
        </authorList>
    </citation>
    <scope>NUCLEOTIDE SEQUENCE [LARGE SCALE GENOMIC DNA]</scope>
    <source>
        <strain evidence="2 3">NCTC13364</strain>
    </source>
</reference>
<feature type="region of interest" description="Disordered" evidence="1">
    <location>
        <begin position="39"/>
        <end position="70"/>
    </location>
</feature>
<accession>A0A157QP48</accession>
<gene>
    <name evidence="2" type="ORF">SAMEA1982600_03811</name>
</gene>
<dbReference type="InterPro" id="IPR006522">
    <property type="entry name" value="Phage_virion_morphogenesis"/>
</dbReference>
<evidence type="ECO:0000313" key="3">
    <source>
        <dbReference type="Proteomes" id="UP000077037"/>
    </source>
</evidence>
<dbReference type="Pfam" id="PF05069">
    <property type="entry name" value="Phage_tail_S"/>
    <property type="match status" value="1"/>
</dbReference>
<proteinExistence type="predicted"/>
<feature type="compositionally biased region" description="Basic residues" evidence="1">
    <location>
        <begin position="59"/>
        <end position="70"/>
    </location>
</feature>
<dbReference type="NCBIfam" id="TIGR01635">
    <property type="entry name" value="tail_comp_S"/>
    <property type="match status" value="1"/>
</dbReference>
<evidence type="ECO:0000313" key="2">
    <source>
        <dbReference type="EMBL" id="SAI47450.1"/>
    </source>
</evidence>
<dbReference type="AlphaFoldDB" id="A0A157QP48"/>
<dbReference type="Proteomes" id="UP000077037">
    <property type="component" value="Unassembled WGS sequence"/>
</dbReference>
<sequence length="155" mass="17296">MSADDFTAIEDWAAGLLAALSAGERRKVNRQVAMELRRAQAARISSQQNPDGSAYAPRRPAKNLRGKRGHIRRKMFTSLRTARYLRTEASGDTAAVGYAGAVARIARVHQLGLRDRPAPNMQPIRYAVRQLLGFSNEDRQRILDAYARHLAERGL</sequence>
<organism evidence="2 3">
    <name type="scientific">Bordetella ansorpii</name>
    <dbReference type="NCBI Taxonomy" id="288768"/>
    <lineage>
        <taxon>Bacteria</taxon>
        <taxon>Pseudomonadati</taxon>
        <taxon>Pseudomonadota</taxon>
        <taxon>Betaproteobacteria</taxon>
        <taxon>Burkholderiales</taxon>
        <taxon>Alcaligenaceae</taxon>
        <taxon>Bordetella</taxon>
    </lineage>
</organism>
<protein>
    <submittedName>
        <fullName evidence="2">Mu-like prophage protein gpG</fullName>
    </submittedName>
</protein>
<dbReference type="EMBL" id="FKBS01000025">
    <property type="protein sequence ID" value="SAI47450.1"/>
    <property type="molecule type" value="Genomic_DNA"/>
</dbReference>